<dbReference type="EMBL" id="JBHUMV010000007">
    <property type="protein sequence ID" value="MFD2755702.1"/>
    <property type="molecule type" value="Genomic_DNA"/>
</dbReference>
<keyword evidence="2" id="KW-1185">Reference proteome</keyword>
<accession>A0ABW5UQ31</accession>
<protein>
    <submittedName>
        <fullName evidence="1">Helix-turn-helix transcriptional regulator</fullName>
    </submittedName>
</protein>
<dbReference type="Proteomes" id="UP001597463">
    <property type="component" value="Unassembled WGS sequence"/>
</dbReference>
<proteinExistence type="predicted"/>
<reference evidence="2" key="1">
    <citation type="journal article" date="2019" name="Int. J. Syst. Evol. Microbiol.">
        <title>The Global Catalogue of Microorganisms (GCM) 10K type strain sequencing project: providing services to taxonomists for standard genome sequencing and annotation.</title>
        <authorList>
            <consortium name="The Broad Institute Genomics Platform"/>
            <consortium name="The Broad Institute Genome Sequencing Center for Infectious Disease"/>
            <person name="Wu L."/>
            <person name="Ma J."/>
        </authorList>
    </citation>
    <scope>NUCLEOTIDE SEQUENCE [LARGE SCALE GENOMIC DNA]</scope>
    <source>
        <strain evidence="2">TISTR 1906</strain>
    </source>
</reference>
<comment type="caution">
    <text evidence="1">The sequence shown here is derived from an EMBL/GenBank/DDBJ whole genome shotgun (WGS) entry which is preliminary data.</text>
</comment>
<evidence type="ECO:0000313" key="2">
    <source>
        <dbReference type="Proteomes" id="UP001597463"/>
    </source>
</evidence>
<evidence type="ECO:0000313" key="1">
    <source>
        <dbReference type="EMBL" id="MFD2755702.1"/>
    </source>
</evidence>
<organism evidence="1 2">
    <name type="scientific">Comamonas terrae</name>
    <dbReference type="NCBI Taxonomy" id="673548"/>
    <lineage>
        <taxon>Bacteria</taxon>
        <taxon>Pseudomonadati</taxon>
        <taxon>Pseudomonadota</taxon>
        <taxon>Betaproteobacteria</taxon>
        <taxon>Burkholderiales</taxon>
        <taxon>Comamonadaceae</taxon>
        <taxon>Comamonas</taxon>
    </lineage>
</organism>
<name>A0ABW5UQ31_9BURK</name>
<sequence length="140" mass="15814">MKFQPIHRSRIVAALQEYGPMTTQELADQLDLPKKIVASCIANTRYLHPGKILRVVRRLPVTGQWGRDVAVYAAEPGPDADCKVNPAKRRKQVQTRYREKHKALISARSLKKIPSPINPFMGLVARENRSALARYSRITG</sequence>
<dbReference type="RefSeq" id="WP_066482243.1">
    <property type="nucleotide sequence ID" value="NZ_BCNT01000017.1"/>
</dbReference>
<gene>
    <name evidence="1" type="ORF">ACFSW6_16630</name>
</gene>